<sequence length="100" mass="11539">ERMAGERAQWQRLVRRLKESHMENMQQLRQEIGEQSVHAVERVRQLNQFGERVMSELTELQEHLALVRQGDSVSELAPLVRHKETKEGSSLPPLTSPSKA</sequence>
<gene>
    <name evidence="2" type="ORF">FOZ62_010966</name>
</gene>
<dbReference type="Proteomes" id="UP000574390">
    <property type="component" value="Unassembled WGS sequence"/>
</dbReference>
<dbReference type="AlphaFoldDB" id="A0A7J6TTI4"/>
<dbReference type="EMBL" id="JABANM010004790">
    <property type="protein sequence ID" value="KAF4748689.1"/>
    <property type="molecule type" value="Genomic_DNA"/>
</dbReference>
<organism evidence="2 3">
    <name type="scientific">Perkinsus olseni</name>
    <name type="common">Perkinsus atlanticus</name>
    <dbReference type="NCBI Taxonomy" id="32597"/>
    <lineage>
        <taxon>Eukaryota</taxon>
        <taxon>Sar</taxon>
        <taxon>Alveolata</taxon>
        <taxon>Perkinsozoa</taxon>
        <taxon>Perkinsea</taxon>
        <taxon>Perkinsida</taxon>
        <taxon>Perkinsidae</taxon>
        <taxon>Perkinsus</taxon>
    </lineage>
</organism>
<reference evidence="2 3" key="1">
    <citation type="submission" date="2020-04" db="EMBL/GenBank/DDBJ databases">
        <title>Perkinsus olseni comparative genomics.</title>
        <authorList>
            <person name="Bogema D.R."/>
        </authorList>
    </citation>
    <scope>NUCLEOTIDE SEQUENCE [LARGE SCALE GENOMIC DNA]</scope>
    <source>
        <strain evidence="2">ATCC PRA-205</strain>
    </source>
</reference>
<evidence type="ECO:0000313" key="2">
    <source>
        <dbReference type="EMBL" id="KAF4748689.1"/>
    </source>
</evidence>
<name>A0A7J6TTI4_PEROL</name>
<comment type="caution">
    <text evidence="2">The sequence shown here is derived from an EMBL/GenBank/DDBJ whole genome shotgun (WGS) entry which is preliminary data.</text>
</comment>
<feature type="non-terminal residue" evidence="2">
    <location>
        <position position="1"/>
    </location>
</feature>
<evidence type="ECO:0000313" key="3">
    <source>
        <dbReference type="Proteomes" id="UP000574390"/>
    </source>
</evidence>
<feature type="region of interest" description="Disordered" evidence="1">
    <location>
        <begin position="75"/>
        <end position="100"/>
    </location>
</feature>
<proteinExistence type="predicted"/>
<protein>
    <submittedName>
        <fullName evidence="2">Uncharacterized protein</fullName>
    </submittedName>
</protein>
<evidence type="ECO:0000256" key="1">
    <source>
        <dbReference type="SAM" id="MobiDB-lite"/>
    </source>
</evidence>
<accession>A0A7J6TTI4</accession>